<dbReference type="EMBL" id="AZDZ01000019">
    <property type="protein sequence ID" value="KRK79079.1"/>
    <property type="molecule type" value="Genomic_DNA"/>
</dbReference>
<evidence type="ECO:0000256" key="1">
    <source>
        <dbReference type="SAM" id="Phobius"/>
    </source>
</evidence>
<keyword evidence="1" id="KW-0812">Transmembrane</keyword>
<name>A0A0R1KJ70_9LACO</name>
<keyword evidence="3" id="KW-1185">Reference proteome</keyword>
<accession>A0A0R1KJ70</accession>
<evidence type="ECO:0000313" key="3">
    <source>
        <dbReference type="Proteomes" id="UP000051248"/>
    </source>
</evidence>
<feature type="transmembrane region" description="Helical" evidence="1">
    <location>
        <begin position="18"/>
        <end position="38"/>
    </location>
</feature>
<gene>
    <name evidence="2" type="ORF">FD03_GL001442</name>
</gene>
<dbReference type="Proteomes" id="UP000051248">
    <property type="component" value="Unassembled WGS sequence"/>
</dbReference>
<comment type="caution">
    <text evidence="2">The sequence shown here is derived from an EMBL/GenBank/DDBJ whole genome shotgun (WGS) entry which is preliminary data.</text>
</comment>
<evidence type="ECO:0000313" key="2">
    <source>
        <dbReference type="EMBL" id="KRK79079.1"/>
    </source>
</evidence>
<protein>
    <submittedName>
        <fullName evidence="2">Uncharacterized protein</fullName>
    </submittedName>
</protein>
<keyword evidence="1" id="KW-1133">Transmembrane helix</keyword>
<proteinExistence type="predicted"/>
<keyword evidence="1" id="KW-0472">Membrane</keyword>
<dbReference type="AlphaFoldDB" id="A0A0R1KJ70"/>
<sequence>MKKAIIEVTTNTPNLFKIFPSQSATFTYFIMAGLLVYTHQIKKELFTKNKFDNKNRQAQK</sequence>
<reference evidence="2 3" key="1">
    <citation type="journal article" date="2015" name="Genome Announc.">
        <title>Expanding the biotechnology potential of lactobacilli through comparative genomics of 213 strains and associated genera.</title>
        <authorList>
            <person name="Sun Z."/>
            <person name="Harris H.M."/>
            <person name="McCann A."/>
            <person name="Guo C."/>
            <person name="Argimon S."/>
            <person name="Zhang W."/>
            <person name="Yang X."/>
            <person name="Jeffery I.B."/>
            <person name="Cooney J.C."/>
            <person name="Kagawa T.F."/>
            <person name="Liu W."/>
            <person name="Song Y."/>
            <person name="Salvetti E."/>
            <person name="Wrobel A."/>
            <person name="Rasinkangas P."/>
            <person name="Parkhill J."/>
            <person name="Rea M.C."/>
            <person name="O'Sullivan O."/>
            <person name="Ritari J."/>
            <person name="Douillard F.P."/>
            <person name="Paul Ross R."/>
            <person name="Yang R."/>
            <person name="Briner A.E."/>
            <person name="Felis G.E."/>
            <person name="de Vos W.M."/>
            <person name="Barrangou R."/>
            <person name="Klaenhammer T.R."/>
            <person name="Caufield P.W."/>
            <person name="Cui Y."/>
            <person name="Zhang H."/>
            <person name="O'Toole P.W."/>
        </authorList>
    </citation>
    <scope>NUCLEOTIDE SEQUENCE [LARGE SCALE GENOMIC DNA]</scope>
    <source>
        <strain evidence="2 3">DSM 19682</strain>
    </source>
</reference>
<organism evidence="2 3">
    <name type="scientific">Companilactobacillus nodensis DSM 19682 = JCM 14932 = NBRC 107160</name>
    <dbReference type="NCBI Taxonomy" id="1423775"/>
    <lineage>
        <taxon>Bacteria</taxon>
        <taxon>Bacillati</taxon>
        <taxon>Bacillota</taxon>
        <taxon>Bacilli</taxon>
        <taxon>Lactobacillales</taxon>
        <taxon>Lactobacillaceae</taxon>
        <taxon>Companilactobacillus</taxon>
    </lineage>
</organism>